<evidence type="ECO:0000259" key="10">
    <source>
        <dbReference type="Pfam" id="PF20656"/>
    </source>
</evidence>
<dbReference type="SUPFAM" id="SSF51645">
    <property type="entry name" value="Malate synthase G"/>
    <property type="match status" value="1"/>
</dbReference>
<feature type="domain" description="Malate synthase TIM barrel" evidence="9">
    <location>
        <begin position="164"/>
        <end position="406"/>
    </location>
</feature>
<protein>
    <recommendedName>
        <fullName evidence="2 8">Malate synthase</fullName>
        <ecNumber evidence="2 8">2.3.3.9</ecNumber>
    </recommendedName>
</protein>
<comment type="catalytic activity">
    <reaction evidence="6 8">
        <text>glyoxylate + acetyl-CoA + H2O = (S)-malate + CoA + H(+)</text>
        <dbReference type="Rhea" id="RHEA:18181"/>
        <dbReference type="ChEBI" id="CHEBI:15377"/>
        <dbReference type="ChEBI" id="CHEBI:15378"/>
        <dbReference type="ChEBI" id="CHEBI:15589"/>
        <dbReference type="ChEBI" id="CHEBI:36655"/>
        <dbReference type="ChEBI" id="CHEBI:57287"/>
        <dbReference type="ChEBI" id="CHEBI:57288"/>
        <dbReference type="EC" id="2.3.3.9"/>
    </reaction>
</comment>
<dbReference type="PROSITE" id="PS00510">
    <property type="entry name" value="MALATE_SYNTHASE"/>
    <property type="match status" value="1"/>
</dbReference>
<keyword evidence="5 8" id="KW-0808">Transferase</keyword>
<organism evidence="12 13">
    <name type="scientific">Szabonella alba</name>
    <dbReference type="NCBI Taxonomy" id="2804194"/>
    <lineage>
        <taxon>Bacteria</taxon>
        <taxon>Pseudomonadati</taxon>
        <taxon>Pseudomonadota</taxon>
        <taxon>Alphaproteobacteria</taxon>
        <taxon>Rhodobacterales</taxon>
        <taxon>Paracoccaceae</taxon>
        <taxon>Szabonella</taxon>
    </lineage>
</organism>
<keyword evidence="13" id="KW-1185">Reference proteome</keyword>
<dbReference type="EC" id="2.3.3.9" evidence="2 8"/>
<feature type="active site" description="Proton acceptor" evidence="7">
    <location>
        <position position="167"/>
    </location>
</feature>
<proteinExistence type="inferred from homology"/>
<evidence type="ECO:0000256" key="1">
    <source>
        <dbReference type="ARBA" id="ARBA00006394"/>
    </source>
</evidence>
<evidence type="ECO:0000256" key="8">
    <source>
        <dbReference type="RuleBase" id="RU000555"/>
    </source>
</evidence>
<comment type="caution">
    <text evidence="12">The sequence shown here is derived from an EMBL/GenBank/DDBJ whole genome shotgun (WGS) entry which is preliminary data.</text>
</comment>
<dbReference type="NCBIfam" id="TIGR01344">
    <property type="entry name" value="malate_syn_A"/>
    <property type="match status" value="1"/>
</dbReference>
<evidence type="ECO:0000256" key="2">
    <source>
        <dbReference type="ARBA" id="ARBA00012636"/>
    </source>
</evidence>
<dbReference type="InterPro" id="IPR006252">
    <property type="entry name" value="Malate_synthA"/>
</dbReference>
<dbReference type="RefSeq" id="WP_202689607.1">
    <property type="nucleotide sequence ID" value="NZ_JAESVN010000007.1"/>
</dbReference>
<evidence type="ECO:0000256" key="4">
    <source>
        <dbReference type="ARBA" id="ARBA00022532"/>
    </source>
</evidence>
<dbReference type="Pfam" id="PF01274">
    <property type="entry name" value="MS_TIM-barrel"/>
    <property type="match status" value="1"/>
</dbReference>
<dbReference type="InterPro" id="IPR044856">
    <property type="entry name" value="Malate_synth_C_sf"/>
</dbReference>
<dbReference type="GO" id="GO:0006099">
    <property type="term" value="P:tricarboxylic acid cycle"/>
    <property type="evidence" value="ECO:0007669"/>
    <property type="project" value="UniProtKB-KW"/>
</dbReference>
<dbReference type="InterPro" id="IPR011076">
    <property type="entry name" value="Malate_synth_sf"/>
</dbReference>
<dbReference type="InterPro" id="IPR019830">
    <property type="entry name" value="Malate_synthase_CS"/>
</dbReference>
<keyword evidence="3 8" id="KW-0329">Glyoxylate bypass</keyword>
<dbReference type="PANTHER" id="PTHR42902">
    <property type="entry name" value="MALATE SYNTHASE"/>
    <property type="match status" value="1"/>
</dbReference>
<dbReference type="FunFam" id="1.20.1220.12:FF:000001">
    <property type="entry name" value="Malate synthase"/>
    <property type="match status" value="1"/>
</dbReference>
<dbReference type="Gene3D" id="3.20.20.360">
    <property type="entry name" value="Malate synthase, domain 3"/>
    <property type="match status" value="1"/>
</dbReference>
<accession>A0A8K0VBG1</accession>
<dbReference type="GO" id="GO:0006097">
    <property type="term" value="P:glyoxylate cycle"/>
    <property type="evidence" value="ECO:0007669"/>
    <property type="project" value="UniProtKB-UniPathway"/>
</dbReference>
<evidence type="ECO:0000256" key="7">
    <source>
        <dbReference type="PIRSR" id="PIRSR001363-1"/>
    </source>
</evidence>
<feature type="domain" description="Malate synthase N-terminal" evidence="10">
    <location>
        <begin position="14"/>
        <end position="71"/>
    </location>
</feature>
<dbReference type="InterPro" id="IPR046363">
    <property type="entry name" value="MS_N_TIM-barrel_dom"/>
</dbReference>
<name>A0A8K0VBG1_9RHOB</name>
<sequence>MPLDRPAASLPPVILRAAPDVDRVLTADALAFVAELQGRFGLRLNALMIARSRRQERIDRGELPDYLPETKDIRQGIWEAAPVPQVLRDRRVEITGPVERKMMINALNSGAKVFMADFEDATAPSFANIIAGHGNMIDYRDGLLAFDDPKTGKNYRVGPDPALLIVRPRGLHMAEANVLIGGQPVSAALFDFGLTIWHCGRALAATERGPFYYLPKIESHDEARLWNDIFLFAQEKVGLAKGTIKATVLIETLPAAFEMDEIIWQLRDHIAGLNCGRWDYIFSYIKTLRNHGAYLLPDRAEVTMDRAFLAVYAARLVKVCHRRGIHAMGGMSAAIPVKGDSAANVAAFARVRADKEREVRMGHDGTWVAHPDLVPVALEVFDAEMPLANQIRKQRQEARIVPAMLLKPHDGRITEAGVRTNISVAIEYLANWLSGRGAVPIHNLMEDAATAEISRAQLWQWLRHGAAVELADGDSTRLTTEWLGALIQEEIVAILGRLGPTGFHRGHYASAARIVQEAVTAETLPDFITAPAYDVLNVLD</sequence>
<dbReference type="InterPro" id="IPR048355">
    <property type="entry name" value="MS_C"/>
</dbReference>
<evidence type="ECO:0000256" key="6">
    <source>
        <dbReference type="ARBA" id="ARBA00047918"/>
    </source>
</evidence>
<comment type="pathway">
    <text evidence="8">Carbohydrate metabolism; glyoxylate cycle; (S)-malate from isocitrate: step 2/2.</text>
</comment>
<dbReference type="Gene3D" id="1.20.1220.12">
    <property type="entry name" value="Malate synthase, domain III"/>
    <property type="match status" value="1"/>
</dbReference>
<feature type="active site" description="Proton donor" evidence="7">
    <location>
        <position position="447"/>
    </location>
</feature>
<evidence type="ECO:0000259" key="11">
    <source>
        <dbReference type="Pfam" id="PF20659"/>
    </source>
</evidence>
<evidence type="ECO:0000256" key="5">
    <source>
        <dbReference type="ARBA" id="ARBA00022679"/>
    </source>
</evidence>
<dbReference type="EMBL" id="JAESVN010000007">
    <property type="protein sequence ID" value="MBL4918626.1"/>
    <property type="molecule type" value="Genomic_DNA"/>
</dbReference>
<dbReference type="AlphaFoldDB" id="A0A8K0VBG1"/>
<dbReference type="Pfam" id="PF20659">
    <property type="entry name" value="MS_C"/>
    <property type="match status" value="1"/>
</dbReference>
<dbReference type="Proteomes" id="UP000648908">
    <property type="component" value="Unassembled WGS sequence"/>
</dbReference>
<dbReference type="PANTHER" id="PTHR42902:SF1">
    <property type="entry name" value="MALATE SYNTHASE 1-RELATED"/>
    <property type="match status" value="1"/>
</dbReference>
<evidence type="ECO:0000313" key="13">
    <source>
        <dbReference type="Proteomes" id="UP000648908"/>
    </source>
</evidence>
<dbReference type="FunFam" id="3.20.20.360:FF:000001">
    <property type="entry name" value="Malate synthase"/>
    <property type="match status" value="1"/>
</dbReference>
<dbReference type="CDD" id="cd00727">
    <property type="entry name" value="malate_synt_A"/>
    <property type="match status" value="1"/>
</dbReference>
<feature type="domain" description="Malate synthase C-terminal" evidence="11">
    <location>
        <begin position="413"/>
        <end position="535"/>
    </location>
</feature>
<dbReference type="Pfam" id="PF20656">
    <property type="entry name" value="MS_N"/>
    <property type="match status" value="1"/>
</dbReference>
<dbReference type="InterPro" id="IPR048356">
    <property type="entry name" value="MS_N"/>
</dbReference>
<evidence type="ECO:0000256" key="3">
    <source>
        <dbReference type="ARBA" id="ARBA00022435"/>
    </source>
</evidence>
<evidence type="ECO:0000259" key="9">
    <source>
        <dbReference type="Pfam" id="PF01274"/>
    </source>
</evidence>
<keyword evidence="4 8" id="KW-0816">Tricarboxylic acid cycle</keyword>
<comment type="similarity">
    <text evidence="1 8">Belongs to the malate synthase family.</text>
</comment>
<dbReference type="GO" id="GO:0005737">
    <property type="term" value="C:cytoplasm"/>
    <property type="evidence" value="ECO:0007669"/>
    <property type="project" value="TreeGrafter"/>
</dbReference>
<keyword evidence="12" id="KW-0012">Acyltransferase</keyword>
<gene>
    <name evidence="12" type="primary">aceB</name>
    <name evidence="12" type="ORF">JL811_15475</name>
</gene>
<dbReference type="GO" id="GO:0004474">
    <property type="term" value="F:malate synthase activity"/>
    <property type="evidence" value="ECO:0007669"/>
    <property type="project" value="UniProtKB-EC"/>
</dbReference>
<dbReference type="InterPro" id="IPR001465">
    <property type="entry name" value="Malate_synthase_TIM"/>
</dbReference>
<evidence type="ECO:0000313" key="12">
    <source>
        <dbReference type="EMBL" id="MBL4918626.1"/>
    </source>
</evidence>
<dbReference type="PIRSF" id="PIRSF001363">
    <property type="entry name" value="Malate_synth"/>
    <property type="match status" value="1"/>
</dbReference>
<dbReference type="UniPathway" id="UPA00703">
    <property type="reaction ID" value="UER00720"/>
</dbReference>
<reference evidence="12" key="1">
    <citation type="submission" date="2021-01" db="EMBL/GenBank/DDBJ databases">
        <title>Tabrizicola alba sp. nov. a motile alkaliphilic bacterium isolated from a soda lake.</title>
        <authorList>
            <person name="Szuroczki S."/>
            <person name="Abbaszade G."/>
            <person name="Schumann P."/>
            <person name="Toth E."/>
        </authorList>
    </citation>
    <scope>NUCLEOTIDE SEQUENCE</scope>
    <source>
        <strain evidence="12">DMG-N-6</strain>
    </source>
</reference>